<organism evidence="3 4">
    <name type="scientific">Halapricum desulfuricans</name>
    <dbReference type="NCBI Taxonomy" id="2841257"/>
    <lineage>
        <taxon>Archaea</taxon>
        <taxon>Methanobacteriati</taxon>
        <taxon>Methanobacteriota</taxon>
        <taxon>Stenosarchaea group</taxon>
        <taxon>Halobacteria</taxon>
        <taxon>Halobacteriales</taxon>
        <taxon>Haloarculaceae</taxon>
        <taxon>Halapricum</taxon>
    </lineage>
</organism>
<dbReference type="RefSeq" id="WP_229121842.1">
    <property type="nucleotide sequence ID" value="NZ_CP064791.1"/>
</dbReference>
<keyword evidence="4" id="KW-1185">Reference proteome</keyword>
<feature type="region of interest" description="Disordered" evidence="2">
    <location>
        <begin position="79"/>
        <end position="115"/>
    </location>
</feature>
<protein>
    <submittedName>
        <fullName evidence="3">Uncharacterized protein</fullName>
    </submittedName>
</protein>
<feature type="coiled-coil region" evidence="1">
    <location>
        <begin position="10"/>
        <end position="65"/>
    </location>
</feature>
<dbReference type="EMBL" id="CP064791">
    <property type="protein sequence ID" value="QSG13893.1"/>
    <property type="molecule type" value="Genomic_DNA"/>
</dbReference>
<dbReference type="Proteomes" id="UP000663292">
    <property type="component" value="Chromosome"/>
</dbReference>
<sequence>MGFGDTAKKLQKVTSLAEESYNRMNELREQLVQLRNEVESTSQQVDRMEHDLAEQRALLEALAEKQGLDVETIIADANIEDVDAEPDGSHAAPDGDATAGGADATPSNDAGNRPT</sequence>
<accession>A0A897NSW1</accession>
<evidence type="ECO:0000256" key="1">
    <source>
        <dbReference type="SAM" id="Coils"/>
    </source>
</evidence>
<evidence type="ECO:0000313" key="4">
    <source>
        <dbReference type="Proteomes" id="UP000663292"/>
    </source>
</evidence>
<name>A0A897NSW1_9EURY</name>
<keyword evidence="1" id="KW-0175">Coiled coil</keyword>
<dbReference type="InterPro" id="IPR043816">
    <property type="entry name" value="DUF5798"/>
</dbReference>
<evidence type="ECO:0000313" key="3">
    <source>
        <dbReference type="EMBL" id="QSG13893.1"/>
    </source>
</evidence>
<proteinExistence type="predicted"/>
<dbReference type="Pfam" id="PF19111">
    <property type="entry name" value="DUF5798"/>
    <property type="match status" value="1"/>
</dbReference>
<evidence type="ECO:0000256" key="2">
    <source>
        <dbReference type="SAM" id="MobiDB-lite"/>
    </source>
</evidence>
<dbReference type="AlphaFoldDB" id="A0A897NSW1"/>
<reference evidence="3 4" key="1">
    <citation type="submission" date="2020-11" db="EMBL/GenBank/DDBJ databases">
        <title>Carbohydrate-dependent, anaerobic sulfur respiration: A novel catabolism in halophilic archaea.</title>
        <authorList>
            <person name="Sorokin D.Y."/>
            <person name="Messina E."/>
            <person name="Smedile F."/>
            <person name="La Cono V."/>
            <person name="Hallsworth J.E."/>
            <person name="Yakimov M.M."/>
        </authorList>
    </citation>
    <scope>NUCLEOTIDE SEQUENCE [LARGE SCALE GENOMIC DNA]</scope>
    <source>
        <strain evidence="3 4">HSR-Est</strain>
    </source>
</reference>
<gene>
    <name evidence="3" type="ORF">HSEST_0344</name>
</gene>
<feature type="compositionally biased region" description="Low complexity" evidence="2">
    <location>
        <begin position="91"/>
        <end position="106"/>
    </location>
</feature>
<dbReference type="GeneID" id="68856982"/>